<comment type="subcellular location">
    <subcellularLocation>
        <location evidence="1">Membrane</location>
        <topology evidence="1">Multi-pass membrane protein</topology>
    </subcellularLocation>
</comment>
<dbReference type="PANTHER" id="PTHR22777">
    <property type="entry name" value="HEMOLYSIN-RELATED"/>
    <property type="match status" value="1"/>
</dbReference>
<dbReference type="InterPro" id="IPR046342">
    <property type="entry name" value="CBS_dom_sf"/>
</dbReference>
<dbReference type="CDD" id="cd04590">
    <property type="entry name" value="CBS_pair_CorC_HlyC_assoc"/>
    <property type="match status" value="1"/>
</dbReference>
<evidence type="ECO:0000256" key="6">
    <source>
        <dbReference type="ARBA" id="ARBA00023136"/>
    </source>
</evidence>
<evidence type="ECO:0000256" key="7">
    <source>
        <dbReference type="PROSITE-ProRule" id="PRU00703"/>
    </source>
</evidence>
<dbReference type="EMBL" id="QRGR01000015">
    <property type="protein sequence ID" value="RDV14346.1"/>
    <property type="molecule type" value="Genomic_DNA"/>
</dbReference>
<comment type="caution">
    <text evidence="12">The sequence shown here is derived from an EMBL/GenBank/DDBJ whole genome shotgun (WGS) entry which is preliminary data.</text>
</comment>
<evidence type="ECO:0000256" key="3">
    <source>
        <dbReference type="ARBA" id="ARBA00022737"/>
    </source>
</evidence>
<evidence type="ECO:0000256" key="8">
    <source>
        <dbReference type="PROSITE-ProRule" id="PRU01193"/>
    </source>
</evidence>
<evidence type="ECO:0000256" key="9">
    <source>
        <dbReference type="SAM" id="Phobius"/>
    </source>
</evidence>
<evidence type="ECO:0000256" key="1">
    <source>
        <dbReference type="ARBA" id="ARBA00004141"/>
    </source>
</evidence>
<dbReference type="Proteomes" id="UP000256708">
    <property type="component" value="Unassembled WGS sequence"/>
</dbReference>
<dbReference type="SMART" id="SM01091">
    <property type="entry name" value="CorC_HlyC"/>
    <property type="match status" value="1"/>
</dbReference>
<keyword evidence="5 7" id="KW-0129">CBS domain</keyword>
<dbReference type="InterPro" id="IPR002550">
    <property type="entry name" value="CNNM"/>
</dbReference>
<keyword evidence="3" id="KW-0677">Repeat</keyword>
<reference evidence="13" key="1">
    <citation type="submission" date="2018-08" db="EMBL/GenBank/DDBJ databases">
        <authorList>
            <person name="Liu Z.-W."/>
            <person name="Du Z.-J."/>
        </authorList>
    </citation>
    <scope>NUCLEOTIDE SEQUENCE [LARGE SCALE GENOMIC DNA]</scope>
    <source>
        <strain evidence="13">H4X</strain>
    </source>
</reference>
<evidence type="ECO:0000256" key="4">
    <source>
        <dbReference type="ARBA" id="ARBA00022989"/>
    </source>
</evidence>
<feature type="domain" description="CNNM transmembrane" evidence="11">
    <location>
        <begin position="1"/>
        <end position="200"/>
    </location>
</feature>
<dbReference type="GO" id="GO:0005886">
    <property type="term" value="C:plasma membrane"/>
    <property type="evidence" value="ECO:0007669"/>
    <property type="project" value="TreeGrafter"/>
</dbReference>
<dbReference type="AlphaFoldDB" id="A0A3D8LAK3"/>
<dbReference type="Pfam" id="PF01595">
    <property type="entry name" value="CNNM"/>
    <property type="match status" value="1"/>
</dbReference>
<dbReference type="Gene3D" id="3.10.580.10">
    <property type="entry name" value="CBS-domain"/>
    <property type="match status" value="1"/>
</dbReference>
<sequence length="437" mass="48971">MIDPSQIIVLFIALLFSAFFSGIEMAFMAANKIQIELNEKNGVLSGRILGFLLKRPARLMGTTLIGNTLALVLYGLAIASVLHQLFSMYLPDSLQFSLLVLFLQIIVASVVVLLTAEFLPRSLFAINPNRMLQVLAVPILVVYYLLYPVVFLIVGLSKWVAEKFFRIEFSEEKPVFGFTDLNAFIKNHLYHPEQEGAPEVDPLIFHNALNFKTVKVRECMVPRTEIKAVDVESTVEELGQAFVKTGHSKILIYEDSIDNIIGYCHQLAMFKQPRRISEILGPVSMVPESMMASELFVKFVSEHRSVAVVVDEFGGTSGIVTVEDVIEEIFGEIEDEYDVNQRLLEQVLPEKGIYFLSGRHEIDYLNEKYNLALPEGDYETLGGLILSVFGEIPLPGDEVTVPPFTIRVLTMDENRIDAVKLIKNTDSQADAADQTGR</sequence>
<feature type="transmembrane region" description="Helical" evidence="9">
    <location>
        <begin position="64"/>
        <end position="86"/>
    </location>
</feature>
<keyword evidence="2 8" id="KW-0812">Transmembrane</keyword>
<name>A0A3D8LAK3_9BACT</name>
<dbReference type="PROSITE" id="PS51371">
    <property type="entry name" value="CBS"/>
    <property type="match status" value="1"/>
</dbReference>
<protein>
    <submittedName>
        <fullName evidence="12">HlyC/CorC family transporter</fullName>
    </submittedName>
</protein>
<keyword evidence="13" id="KW-1185">Reference proteome</keyword>
<keyword evidence="6 8" id="KW-0472">Membrane</keyword>
<dbReference type="OrthoDB" id="9798188at2"/>
<accession>A0A3D8LAK3</accession>
<keyword evidence="4 8" id="KW-1133">Transmembrane helix</keyword>
<dbReference type="Pfam" id="PF00571">
    <property type="entry name" value="CBS"/>
    <property type="match status" value="1"/>
</dbReference>
<feature type="transmembrane region" description="Helical" evidence="9">
    <location>
        <begin position="98"/>
        <end position="119"/>
    </location>
</feature>
<feature type="transmembrane region" description="Helical" evidence="9">
    <location>
        <begin position="6"/>
        <end position="30"/>
    </location>
</feature>
<evidence type="ECO:0000256" key="2">
    <source>
        <dbReference type="ARBA" id="ARBA00022692"/>
    </source>
</evidence>
<dbReference type="GO" id="GO:0050660">
    <property type="term" value="F:flavin adenine dinucleotide binding"/>
    <property type="evidence" value="ECO:0007669"/>
    <property type="project" value="InterPro"/>
</dbReference>
<gene>
    <name evidence="12" type="ORF">DXT99_14560</name>
</gene>
<evidence type="ECO:0000259" key="11">
    <source>
        <dbReference type="PROSITE" id="PS51846"/>
    </source>
</evidence>
<dbReference type="RefSeq" id="WP_115566303.1">
    <property type="nucleotide sequence ID" value="NZ_QRGR01000015.1"/>
</dbReference>
<dbReference type="Gene3D" id="3.30.465.10">
    <property type="match status" value="1"/>
</dbReference>
<dbReference type="InterPro" id="IPR005170">
    <property type="entry name" value="Transptr-assoc_dom"/>
</dbReference>
<evidence type="ECO:0000256" key="5">
    <source>
        <dbReference type="ARBA" id="ARBA00023122"/>
    </source>
</evidence>
<evidence type="ECO:0000313" key="12">
    <source>
        <dbReference type="EMBL" id="RDV14346.1"/>
    </source>
</evidence>
<feature type="domain" description="CBS" evidence="10">
    <location>
        <begin position="276"/>
        <end position="336"/>
    </location>
</feature>
<dbReference type="Pfam" id="PF03471">
    <property type="entry name" value="CorC_HlyC"/>
    <property type="match status" value="1"/>
</dbReference>
<dbReference type="InterPro" id="IPR044751">
    <property type="entry name" value="Ion_transp-like_CBS"/>
</dbReference>
<dbReference type="SUPFAM" id="SSF56176">
    <property type="entry name" value="FAD-binding/transporter-associated domain-like"/>
    <property type="match status" value="1"/>
</dbReference>
<dbReference type="InterPro" id="IPR016169">
    <property type="entry name" value="FAD-bd_PCMH_sub2"/>
</dbReference>
<evidence type="ECO:0000313" key="13">
    <source>
        <dbReference type="Proteomes" id="UP000256708"/>
    </source>
</evidence>
<dbReference type="InterPro" id="IPR000644">
    <property type="entry name" value="CBS_dom"/>
</dbReference>
<organism evidence="12 13">
    <name type="scientific">Pontibacter diazotrophicus</name>
    <dbReference type="NCBI Taxonomy" id="1400979"/>
    <lineage>
        <taxon>Bacteria</taxon>
        <taxon>Pseudomonadati</taxon>
        <taxon>Bacteroidota</taxon>
        <taxon>Cytophagia</taxon>
        <taxon>Cytophagales</taxon>
        <taxon>Hymenobacteraceae</taxon>
        <taxon>Pontibacter</taxon>
    </lineage>
</organism>
<dbReference type="InterPro" id="IPR036318">
    <property type="entry name" value="FAD-bd_PCMH-like_sf"/>
</dbReference>
<dbReference type="PANTHER" id="PTHR22777:SF17">
    <property type="entry name" value="UPF0053 PROTEIN SLL0260"/>
    <property type="match status" value="1"/>
</dbReference>
<dbReference type="SUPFAM" id="SSF54631">
    <property type="entry name" value="CBS-domain pair"/>
    <property type="match status" value="1"/>
</dbReference>
<feature type="transmembrane region" description="Helical" evidence="9">
    <location>
        <begin position="131"/>
        <end position="156"/>
    </location>
</feature>
<proteinExistence type="predicted"/>
<dbReference type="PROSITE" id="PS51846">
    <property type="entry name" value="CNNM"/>
    <property type="match status" value="1"/>
</dbReference>
<evidence type="ECO:0000259" key="10">
    <source>
        <dbReference type="PROSITE" id="PS51371"/>
    </source>
</evidence>